<protein>
    <submittedName>
        <fullName evidence="1">RteC domain-containing protein</fullName>
    </submittedName>
</protein>
<proteinExistence type="predicted"/>
<dbReference type="EMBL" id="CP068108">
    <property type="protein sequence ID" value="QQU01305.1"/>
    <property type="molecule type" value="Genomic_DNA"/>
</dbReference>
<dbReference type="Proteomes" id="UP000596202">
    <property type="component" value="Chromosome"/>
</dbReference>
<evidence type="ECO:0000313" key="2">
    <source>
        <dbReference type="Proteomes" id="UP000596202"/>
    </source>
</evidence>
<accession>A0A9Q6ZCR3</accession>
<dbReference type="InterPro" id="IPR018534">
    <property type="entry name" value="Tet_reg_excision_RteC"/>
</dbReference>
<name>A0A9Q6ZCR3_MYROD</name>
<dbReference type="Pfam" id="PF09357">
    <property type="entry name" value="RteC"/>
    <property type="match status" value="1"/>
</dbReference>
<dbReference type="RefSeq" id="WP_002991751.1">
    <property type="nucleotide sequence ID" value="NZ_CP068108.1"/>
</dbReference>
<organism evidence="1 2">
    <name type="scientific">Myroides odoratus</name>
    <name type="common">Flavobacterium odoratum</name>
    <dbReference type="NCBI Taxonomy" id="256"/>
    <lineage>
        <taxon>Bacteria</taxon>
        <taxon>Pseudomonadati</taxon>
        <taxon>Bacteroidota</taxon>
        <taxon>Flavobacteriia</taxon>
        <taxon>Flavobacteriales</taxon>
        <taxon>Flavobacteriaceae</taxon>
        <taxon>Myroides</taxon>
    </lineage>
</organism>
<sequence length="261" mass="31272">MKTLKALLTRKEQIIEQFSFVCDRTEQDLALNTYQLKKLLHEMQHMKFKARKQEVLFYSKHVTETLIYYWFAKELGLLYCSLPLDRTLYTAYLNQQGERYNLLKKENYSHYGAYCLNAETQDWQAIKEYLKTKDETCDFVFFDSAYDFLFPSYFQALTLFVNHLKLLLQHHTLATNEPTLRWQRSKVDLALVVYALYDCNKQDEETTSLLSWARAFEQFFDVEISKDFFQTLAAFKKRKNIDQTILTEMVDLIQMKYEDIV</sequence>
<gene>
    <name evidence="1" type="ORF">I6I88_06025</name>
</gene>
<dbReference type="OrthoDB" id="790983at2"/>
<evidence type="ECO:0000313" key="1">
    <source>
        <dbReference type="EMBL" id="QQU01305.1"/>
    </source>
</evidence>
<dbReference type="GeneID" id="93527203"/>
<reference evidence="1 2" key="1">
    <citation type="submission" date="2021-01" db="EMBL/GenBank/DDBJ databases">
        <title>FDA dAtabase for Regulatory Grade micrObial Sequences (FDA-ARGOS): Supporting development and validation of Infectious Disease Dx tests.</title>
        <authorList>
            <person name="Sproer C."/>
            <person name="Gronow S."/>
            <person name="Severitt S."/>
            <person name="Schroder I."/>
            <person name="Tallon L."/>
            <person name="Sadzewicz L."/>
            <person name="Zhao X."/>
            <person name="Boylan J."/>
            <person name="Ott S."/>
            <person name="Bowen H."/>
            <person name="Vavikolanu K."/>
            <person name="Mehta A."/>
            <person name="Aluvathingal J."/>
            <person name="Nadendla S."/>
            <person name="Lowell S."/>
            <person name="Myers T."/>
            <person name="Yan Y."/>
            <person name="Sichtig H."/>
        </authorList>
    </citation>
    <scope>NUCLEOTIDE SEQUENCE [LARGE SCALE GENOMIC DNA]</scope>
    <source>
        <strain evidence="1 2">FDAARGOS_1131</strain>
    </source>
</reference>
<dbReference type="AlphaFoldDB" id="A0A9Q6ZCR3"/>